<dbReference type="InParanoid" id="D7SW55"/>
<dbReference type="AlphaFoldDB" id="D7SW55"/>
<evidence type="ECO:0000313" key="1">
    <source>
        <dbReference type="EMBL" id="CBI21504.3"/>
    </source>
</evidence>
<dbReference type="Proteomes" id="UP000009183">
    <property type="component" value="Chromosome 7"/>
</dbReference>
<dbReference type="PaxDb" id="29760-VIT_07s0031g01550.t01"/>
<evidence type="ECO:0000313" key="2">
    <source>
        <dbReference type="Proteomes" id="UP000009183"/>
    </source>
</evidence>
<organism evidence="1 2">
    <name type="scientific">Vitis vinifera</name>
    <name type="common">Grape</name>
    <dbReference type="NCBI Taxonomy" id="29760"/>
    <lineage>
        <taxon>Eukaryota</taxon>
        <taxon>Viridiplantae</taxon>
        <taxon>Streptophyta</taxon>
        <taxon>Embryophyta</taxon>
        <taxon>Tracheophyta</taxon>
        <taxon>Spermatophyta</taxon>
        <taxon>Magnoliopsida</taxon>
        <taxon>eudicotyledons</taxon>
        <taxon>Gunneridae</taxon>
        <taxon>Pentapetalae</taxon>
        <taxon>rosids</taxon>
        <taxon>Vitales</taxon>
        <taxon>Vitaceae</taxon>
        <taxon>Viteae</taxon>
        <taxon>Vitis</taxon>
    </lineage>
</organism>
<sequence>MNSSHIIFVPNQSCNLSRKTRLNPPEQ</sequence>
<name>D7SW55_VITVI</name>
<accession>D7SW55</accession>
<dbReference type="HOGENOM" id="CLU_3415660_0_0_1"/>
<proteinExistence type="predicted"/>
<gene>
    <name evidence="1" type="ordered locus">VIT_07s0031g01550</name>
</gene>
<reference evidence="2" key="1">
    <citation type="journal article" date="2007" name="Nature">
        <title>The grapevine genome sequence suggests ancestral hexaploidization in major angiosperm phyla.</title>
        <authorList>
            <consortium name="The French-Italian Public Consortium for Grapevine Genome Characterization."/>
            <person name="Jaillon O."/>
            <person name="Aury J.-M."/>
            <person name="Noel B."/>
            <person name="Policriti A."/>
            <person name="Clepet C."/>
            <person name="Casagrande A."/>
            <person name="Choisne N."/>
            <person name="Aubourg S."/>
            <person name="Vitulo N."/>
            <person name="Jubin C."/>
            <person name="Vezzi A."/>
            <person name="Legeai F."/>
            <person name="Hugueney P."/>
            <person name="Dasilva C."/>
            <person name="Horner D."/>
            <person name="Mica E."/>
            <person name="Jublot D."/>
            <person name="Poulain J."/>
            <person name="Bruyere C."/>
            <person name="Billault A."/>
            <person name="Segurens B."/>
            <person name="Gouyvenoux M."/>
            <person name="Ugarte E."/>
            <person name="Cattonaro F."/>
            <person name="Anthouard V."/>
            <person name="Vico V."/>
            <person name="Del Fabbro C."/>
            <person name="Alaux M."/>
            <person name="Di Gaspero G."/>
            <person name="Dumas V."/>
            <person name="Felice N."/>
            <person name="Paillard S."/>
            <person name="Juman I."/>
            <person name="Moroldo M."/>
            <person name="Scalabrin S."/>
            <person name="Canaguier A."/>
            <person name="Le Clainche I."/>
            <person name="Malacrida G."/>
            <person name="Durand E."/>
            <person name="Pesole G."/>
            <person name="Laucou V."/>
            <person name="Chatelet P."/>
            <person name="Merdinoglu D."/>
            <person name="Delledonne M."/>
            <person name="Pezzotti M."/>
            <person name="Lecharny A."/>
            <person name="Scarpelli C."/>
            <person name="Artiguenave F."/>
            <person name="Pe M.E."/>
            <person name="Valle G."/>
            <person name="Morgante M."/>
            <person name="Caboche M."/>
            <person name="Adam-Blondon A.-F."/>
            <person name="Weissenbach J."/>
            <person name="Quetier F."/>
            <person name="Wincker P."/>
        </authorList>
    </citation>
    <scope>NUCLEOTIDE SEQUENCE [LARGE SCALE GENOMIC DNA]</scope>
    <source>
        <strain evidence="2">cv. Pinot noir / PN40024</strain>
    </source>
</reference>
<keyword evidence="2" id="KW-1185">Reference proteome</keyword>
<protein>
    <submittedName>
        <fullName evidence="1">Uncharacterized protein</fullName>
    </submittedName>
</protein>
<dbReference type="EMBL" id="FN595233">
    <property type="protein sequence ID" value="CBI21504.3"/>
    <property type="molecule type" value="Genomic_DNA"/>
</dbReference>